<gene>
    <name evidence="1" type="ORF">EV182_007376</name>
</gene>
<proteinExistence type="predicted"/>
<keyword evidence="2" id="KW-1185">Reference proteome</keyword>
<comment type="caution">
    <text evidence="1">The sequence shown here is derived from an EMBL/GenBank/DDBJ whole genome shotgun (WGS) entry which is preliminary data.</text>
</comment>
<name>A0ACC1HSE3_9FUNG</name>
<dbReference type="Proteomes" id="UP001145114">
    <property type="component" value="Unassembled WGS sequence"/>
</dbReference>
<sequence>MIRNTIWCVVNQRLNLGSIHSDAIGPLSLSRSMEAMLNKVVSSLTQDMEEARVRSLLYLFSVNRVKLALRCLYCLTVAAAATMIAVYADRSTKPYTLVVSLVPLYIAFAIDAVVRCGWAMTFRRDLISQILYISGLLAIVAFLDLAALRVDGTISEAVSWPVIFTPWYVFLGGLAAIPIVLAAKMYRKRQLSTGMWLSAMGLDPQSMVLMCMEVTFQAVFVVLLVVELQRPGTLRAAEIVAPLFGKLALEAVVTA</sequence>
<dbReference type="EMBL" id="JAMZIH010003387">
    <property type="protein sequence ID" value="KAJ1676854.1"/>
    <property type="molecule type" value="Genomic_DNA"/>
</dbReference>
<evidence type="ECO:0000313" key="2">
    <source>
        <dbReference type="Proteomes" id="UP001145114"/>
    </source>
</evidence>
<protein>
    <submittedName>
        <fullName evidence="1">Uncharacterized protein</fullName>
    </submittedName>
</protein>
<organism evidence="1 2">
    <name type="scientific">Spiromyces aspiralis</name>
    <dbReference type="NCBI Taxonomy" id="68401"/>
    <lineage>
        <taxon>Eukaryota</taxon>
        <taxon>Fungi</taxon>
        <taxon>Fungi incertae sedis</taxon>
        <taxon>Zoopagomycota</taxon>
        <taxon>Kickxellomycotina</taxon>
        <taxon>Kickxellomycetes</taxon>
        <taxon>Kickxellales</taxon>
        <taxon>Kickxellaceae</taxon>
        <taxon>Spiromyces</taxon>
    </lineage>
</organism>
<feature type="non-terminal residue" evidence="1">
    <location>
        <position position="255"/>
    </location>
</feature>
<reference evidence="1" key="1">
    <citation type="submission" date="2022-06" db="EMBL/GenBank/DDBJ databases">
        <title>Phylogenomic reconstructions and comparative analyses of Kickxellomycotina fungi.</title>
        <authorList>
            <person name="Reynolds N.K."/>
            <person name="Stajich J.E."/>
            <person name="Barry K."/>
            <person name="Grigoriev I.V."/>
            <person name="Crous P."/>
            <person name="Smith M.E."/>
        </authorList>
    </citation>
    <scope>NUCLEOTIDE SEQUENCE</scope>
    <source>
        <strain evidence="1">RSA 2271</strain>
    </source>
</reference>
<evidence type="ECO:0000313" key="1">
    <source>
        <dbReference type="EMBL" id="KAJ1676854.1"/>
    </source>
</evidence>
<accession>A0ACC1HSE3</accession>